<keyword evidence="7" id="KW-0067">ATP-binding</keyword>
<feature type="transmembrane region" description="Helical" evidence="10">
    <location>
        <begin position="74"/>
        <end position="102"/>
    </location>
</feature>
<comment type="similarity">
    <text evidence="2">Belongs to the ABC transporter superfamily.</text>
</comment>
<dbReference type="InterPro" id="IPR039421">
    <property type="entry name" value="Type_1_exporter"/>
</dbReference>
<feature type="transmembrane region" description="Helical" evidence="10">
    <location>
        <begin position="177"/>
        <end position="198"/>
    </location>
</feature>
<dbReference type="PROSITE" id="PS50929">
    <property type="entry name" value="ABC_TM1F"/>
    <property type="match status" value="1"/>
</dbReference>
<dbReference type="SUPFAM" id="SSF90123">
    <property type="entry name" value="ABC transporter transmembrane region"/>
    <property type="match status" value="1"/>
</dbReference>
<dbReference type="SMART" id="SM00382">
    <property type="entry name" value="AAA"/>
    <property type="match status" value="1"/>
</dbReference>
<keyword evidence="9 10" id="KW-0472">Membrane</keyword>
<keyword evidence="8 10" id="KW-1133">Transmembrane helix</keyword>
<feature type="domain" description="ABC transmembrane type-1" evidence="12">
    <location>
        <begin position="17"/>
        <end position="280"/>
    </location>
</feature>
<dbReference type="PROSITE" id="PS50893">
    <property type="entry name" value="ABC_TRANSPORTER_2"/>
    <property type="match status" value="1"/>
</dbReference>
<dbReference type="GO" id="GO:0005886">
    <property type="term" value="C:plasma membrane"/>
    <property type="evidence" value="ECO:0007669"/>
    <property type="project" value="UniProtKB-SubCell"/>
</dbReference>
<dbReference type="Pfam" id="PF00005">
    <property type="entry name" value="ABC_tran"/>
    <property type="match status" value="1"/>
</dbReference>
<keyword evidence="14" id="KW-1185">Reference proteome</keyword>
<gene>
    <name evidence="13" type="primary">mldB1_1</name>
    <name evidence="13" type="ORF">NCTC10112_00542</name>
</gene>
<dbReference type="InterPro" id="IPR003593">
    <property type="entry name" value="AAA+_ATPase"/>
</dbReference>
<keyword evidence="6" id="KW-0547">Nucleotide-binding</keyword>
<dbReference type="PANTHER" id="PTHR43394">
    <property type="entry name" value="ATP-DEPENDENT PERMEASE MDL1, MITOCHONDRIAL"/>
    <property type="match status" value="1"/>
</dbReference>
<dbReference type="PROSITE" id="PS00211">
    <property type="entry name" value="ABC_TRANSPORTER_1"/>
    <property type="match status" value="1"/>
</dbReference>
<dbReference type="EC" id="3.6.3.-" evidence="13"/>
<dbReference type="EMBL" id="LR214940">
    <property type="protein sequence ID" value="VEU55947.1"/>
    <property type="molecule type" value="Genomic_DNA"/>
</dbReference>
<evidence type="ECO:0000256" key="10">
    <source>
        <dbReference type="SAM" id="Phobius"/>
    </source>
</evidence>
<evidence type="ECO:0000256" key="1">
    <source>
        <dbReference type="ARBA" id="ARBA00004651"/>
    </source>
</evidence>
<evidence type="ECO:0000256" key="9">
    <source>
        <dbReference type="ARBA" id="ARBA00023136"/>
    </source>
</evidence>
<dbReference type="RefSeq" id="WP_022935722.1">
    <property type="nucleotide sequence ID" value="NZ_LR214940.1"/>
</dbReference>
<dbReference type="GO" id="GO:0016887">
    <property type="term" value="F:ATP hydrolysis activity"/>
    <property type="evidence" value="ECO:0007669"/>
    <property type="project" value="InterPro"/>
</dbReference>
<dbReference type="GO" id="GO:0005524">
    <property type="term" value="F:ATP binding"/>
    <property type="evidence" value="ECO:0007669"/>
    <property type="project" value="UniProtKB-KW"/>
</dbReference>
<feature type="transmembrane region" description="Helical" evidence="10">
    <location>
        <begin position="300"/>
        <end position="323"/>
    </location>
</feature>
<keyword evidence="13" id="KW-0378">Hydrolase</keyword>
<feature type="transmembrane region" description="Helical" evidence="10">
    <location>
        <begin position="12"/>
        <end position="33"/>
    </location>
</feature>
<reference evidence="13 14" key="1">
    <citation type="submission" date="2019-01" db="EMBL/GenBank/DDBJ databases">
        <authorList>
            <consortium name="Pathogen Informatics"/>
        </authorList>
    </citation>
    <scope>NUCLEOTIDE SEQUENCE [LARGE SCALE GENOMIC DNA]</scope>
    <source>
        <strain evidence="13 14">NCTC10112</strain>
    </source>
</reference>
<dbReference type="InterPro" id="IPR036640">
    <property type="entry name" value="ABC1_TM_sf"/>
</dbReference>
<dbReference type="GO" id="GO:0015421">
    <property type="term" value="F:ABC-type oligopeptide transporter activity"/>
    <property type="evidence" value="ECO:0007669"/>
    <property type="project" value="TreeGrafter"/>
</dbReference>
<accession>A0A448ZXE0</accession>
<feature type="domain" description="ABC transporter" evidence="11">
    <location>
        <begin position="356"/>
        <end position="589"/>
    </location>
</feature>
<evidence type="ECO:0000256" key="5">
    <source>
        <dbReference type="ARBA" id="ARBA00022692"/>
    </source>
</evidence>
<evidence type="ECO:0000259" key="11">
    <source>
        <dbReference type="PROSITE" id="PS50893"/>
    </source>
</evidence>
<evidence type="ECO:0000256" key="7">
    <source>
        <dbReference type="ARBA" id="ARBA00022840"/>
    </source>
</evidence>
<dbReference type="Gene3D" id="3.40.50.300">
    <property type="entry name" value="P-loop containing nucleotide triphosphate hydrolases"/>
    <property type="match status" value="1"/>
</dbReference>
<keyword evidence="4" id="KW-1003">Cell membrane</keyword>
<dbReference type="PANTHER" id="PTHR43394:SF1">
    <property type="entry name" value="ATP-BINDING CASSETTE SUB-FAMILY B MEMBER 10, MITOCHONDRIAL"/>
    <property type="match status" value="1"/>
</dbReference>
<evidence type="ECO:0000313" key="13">
    <source>
        <dbReference type="EMBL" id="VEU55947.1"/>
    </source>
</evidence>
<evidence type="ECO:0000256" key="8">
    <source>
        <dbReference type="ARBA" id="ARBA00022989"/>
    </source>
</evidence>
<name>A0A448ZXE0_METOS</name>
<evidence type="ECO:0000313" key="14">
    <source>
        <dbReference type="Proteomes" id="UP000290482"/>
    </source>
</evidence>
<protein>
    <submittedName>
        <fullName evidence="13">ABC-type multidrug/protein/lipid transport system ATPase component</fullName>
        <ecNumber evidence="13">3.6.3.-</ecNumber>
    </submittedName>
</protein>
<comment type="subcellular location">
    <subcellularLocation>
        <location evidence="1">Cell membrane</location>
        <topology evidence="1">Multi-pass membrane protein</topology>
    </subcellularLocation>
</comment>
<dbReference type="Proteomes" id="UP000290482">
    <property type="component" value="Chromosome"/>
</dbReference>
<dbReference type="AlphaFoldDB" id="A0A448ZXE0"/>
<dbReference type="Gene3D" id="1.20.1560.10">
    <property type="entry name" value="ABC transporter type 1, transmembrane domain"/>
    <property type="match status" value="1"/>
</dbReference>
<proteinExistence type="inferred from homology"/>
<evidence type="ECO:0000256" key="4">
    <source>
        <dbReference type="ARBA" id="ARBA00022475"/>
    </source>
</evidence>
<dbReference type="SUPFAM" id="SSF52540">
    <property type="entry name" value="P-loop containing nucleoside triphosphate hydrolases"/>
    <property type="match status" value="1"/>
</dbReference>
<dbReference type="InterPro" id="IPR003439">
    <property type="entry name" value="ABC_transporter-like_ATP-bd"/>
</dbReference>
<organism evidence="13 14">
    <name type="scientific">Metamycoplasma orale</name>
    <name type="common">Mycoplasma orale</name>
    <dbReference type="NCBI Taxonomy" id="2121"/>
    <lineage>
        <taxon>Bacteria</taxon>
        <taxon>Bacillati</taxon>
        <taxon>Mycoplasmatota</taxon>
        <taxon>Mycoplasmoidales</taxon>
        <taxon>Metamycoplasmataceae</taxon>
        <taxon>Metamycoplasma</taxon>
    </lineage>
</organism>
<sequence>MIRIFKIMRPKFKILAFVTIILTMLQVACFLLSPNFYGTIVSLIANSNSSSSITIQIIGNIKFNVASPLEGLKWVAIIFLIVILIGTFSSLGAAYLANYIGLGHSRDLRNKLWDNILSFSKKEIDKFTHSNLITRFTTDIARVRFAVTNMLRMLIIGPINMIFGITLSLFININLSLILVALIPVLVIVMGITSWKLLPRFKKEIELAEKLNLETSESILGIRVIKSFNLENIQDAKFMNVNNGFANMVRGNYYGINIAFSLIFLFANLAIAFLLGIIGLKYKGTLDKQAHTEMIRNINIFINYIFVVVQGIMTTTFISFNIARGVRSSKKLFEVLDTKTSIPFVTSDKKIVKGNIVFKDVTFAYEDKNIIEHISFEIKPGETLGIIGPTGSGKSTITNLINRDYLTKHGQILIDGNDISELDTISLVTNISYVYQVPALINASIKENLLFANANATEEDIERATKAACAYDFINKFPQKFDYVLEPKATNLSGGQKQRLSVAQGLIKHPKILMLDDFTSALDAKTEAKVKANINEQFKDTTKIIISQKISAIKDATKILVMHHGKLDGYGTHEQLLKTNKLYKEIADVQQESVGGK</sequence>
<keyword evidence="3" id="KW-0813">Transport</keyword>
<dbReference type="OrthoDB" id="383768at2"/>
<evidence type="ECO:0000256" key="2">
    <source>
        <dbReference type="ARBA" id="ARBA00005417"/>
    </source>
</evidence>
<evidence type="ECO:0000256" key="6">
    <source>
        <dbReference type="ARBA" id="ARBA00022741"/>
    </source>
</evidence>
<dbReference type="Pfam" id="PF00664">
    <property type="entry name" value="ABC_membrane"/>
    <property type="match status" value="1"/>
</dbReference>
<evidence type="ECO:0000259" key="12">
    <source>
        <dbReference type="PROSITE" id="PS50929"/>
    </source>
</evidence>
<evidence type="ECO:0000256" key="3">
    <source>
        <dbReference type="ARBA" id="ARBA00022448"/>
    </source>
</evidence>
<dbReference type="InterPro" id="IPR011527">
    <property type="entry name" value="ABC1_TM_dom"/>
</dbReference>
<dbReference type="KEGG" id="mob:NCTC10112_00542"/>
<keyword evidence="5 10" id="KW-0812">Transmembrane</keyword>
<feature type="transmembrane region" description="Helical" evidence="10">
    <location>
        <begin position="151"/>
        <end position="171"/>
    </location>
</feature>
<dbReference type="InterPro" id="IPR027417">
    <property type="entry name" value="P-loop_NTPase"/>
</dbReference>
<dbReference type="FunFam" id="3.40.50.300:FF:000221">
    <property type="entry name" value="Multidrug ABC transporter ATP-binding protein"/>
    <property type="match status" value="1"/>
</dbReference>
<dbReference type="InterPro" id="IPR017871">
    <property type="entry name" value="ABC_transporter-like_CS"/>
</dbReference>
<feature type="transmembrane region" description="Helical" evidence="10">
    <location>
        <begin position="258"/>
        <end position="280"/>
    </location>
</feature>